<dbReference type="PANTHER" id="PTHR43245">
    <property type="entry name" value="BIFUNCTIONAL POLYMYXIN RESISTANCE PROTEIN ARNA"/>
    <property type="match status" value="1"/>
</dbReference>
<dbReference type="Pfam" id="PF01370">
    <property type="entry name" value="Epimerase"/>
    <property type="match status" value="1"/>
</dbReference>
<sequence>MTYLVTGAGGFVGLALLDHLLSGGATVRAFNDRPLAPEALAHFATLPGRLEPIRGDVRDRAAVAAALKGTAGAVHLAAITLGARADIVPARRAAEVNTLSTAILLEEARRAGVPRVVYPSSGAVYGALPLGPEVVTEATEPAPSGLYGFTKLASEALAKEANRDGLSTVRARITAVFGPWEYDTGVRETLSPPFQIAARGLAGLPTRIGAGGARDWTSSRDIARALATLLRAEAPPHDLYNLSSGAIWRPDLLAEAMQSKTPFDWSLTGAGTDEGDLEYNDDLSRTRTPIDGRRFREDFGFDYLTPEAAAADYAAWLATPAASALLTPKGDAA</sequence>
<dbReference type="CDD" id="cd08946">
    <property type="entry name" value="SDR_e"/>
    <property type="match status" value="1"/>
</dbReference>
<dbReference type="SUPFAM" id="SSF51735">
    <property type="entry name" value="NAD(P)-binding Rossmann-fold domains"/>
    <property type="match status" value="1"/>
</dbReference>
<dbReference type="PANTHER" id="PTHR43245:SF55">
    <property type="entry name" value="NAD(P)-BINDING DOMAIN-CONTAINING PROTEIN"/>
    <property type="match status" value="1"/>
</dbReference>
<dbReference type="EMBL" id="FNMZ01000002">
    <property type="protein sequence ID" value="SDW88338.1"/>
    <property type="molecule type" value="Genomic_DNA"/>
</dbReference>
<evidence type="ECO:0000313" key="3">
    <source>
        <dbReference type="Proteomes" id="UP000199118"/>
    </source>
</evidence>
<dbReference type="RefSeq" id="WP_092680833.1">
    <property type="nucleotide sequence ID" value="NZ_FNMZ01000002.1"/>
</dbReference>
<protein>
    <submittedName>
        <fullName evidence="2">Nucleoside-diphosphate-sugar epimerase</fullName>
    </submittedName>
</protein>
<accession>A0A1H2X6E1</accession>
<dbReference type="InterPro" id="IPR050177">
    <property type="entry name" value="Lipid_A_modif_metabolic_enz"/>
</dbReference>
<gene>
    <name evidence="2" type="ORF">SAMN05444336_102620</name>
</gene>
<dbReference type="STRING" id="356660.SAMN05444336_102620"/>
<dbReference type="Gene3D" id="3.40.50.720">
    <property type="entry name" value="NAD(P)-binding Rossmann-like Domain"/>
    <property type="match status" value="1"/>
</dbReference>
<name>A0A1H2X6E1_9RHOB</name>
<reference evidence="2 3" key="1">
    <citation type="submission" date="2016-10" db="EMBL/GenBank/DDBJ databases">
        <authorList>
            <person name="de Groot N.N."/>
        </authorList>
    </citation>
    <scope>NUCLEOTIDE SEQUENCE [LARGE SCALE GENOMIC DNA]</scope>
    <source>
        <strain evidence="2 3">DSM 17890</strain>
    </source>
</reference>
<dbReference type="InterPro" id="IPR036291">
    <property type="entry name" value="NAD(P)-bd_dom_sf"/>
</dbReference>
<feature type="domain" description="NAD-dependent epimerase/dehydratase" evidence="1">
    <location>
        <begin position="4"/>
        <end position="242"/>
    </location>
</feature>
<dbReference type="InterPro" id="IPR001509">
    <property type="entry name" value="Epimerase_deHydtase"/>
</dbReference>
<evidence type="ECO:0000313" key="2">
    <source>
        <dbReference type="EMBL" id="SDW88338.1"/>
    </source>
</evidence>
<evidence type="ECO:0000259" key="1">
    <source>
        <dbReference type="Pfam" id="PF01370"/>
    </source>
</evidence>
<dbReference type="Proteomes" id="UP000199118">
    <property type="component" value="Unassembled WGS sequence"/>
</dbReference>
<keyword evidence="3" id="KW-1185">Reference proteome</keyword>
<organism evidence="2 3">
    <name type="scientific">Albimonas donghaensis</name>
    <dbReference type="NCBI Taxonomy" id="356660"/>
    <lineage>
        <taxon>Bacteria</taxon>
        <taxon>Pseudomonadati</taxon>
        <taxon>Pseudomonadota</taxon>
        <taxon>Alphaproteobacteria</taxon>
        <taxon>Rhodobacterales</taxon>
        <taxon>Paracoccaceae</taxon>
        <taxon>Albimonas</taxon>
    </lineage>
</organism>
<proteinExistence type="predicted"/>
<dbReference type="AlphaFoldDB" id="A0A1H2X6E1"/>
<dbReference type="OrthoDB" id="367683at2"/>